<keyword evidence="3" id="KW-1185">Reference proteome</keyword>
<keyword evidence="1" id="KW-1133">Transmembrane helix</keyword>
<evidence type="ECO:0000313" key="2">
    <source>
        <dbReference type="EMBL" id="MBA5628916.1"/>
    </source>
</evidence>
<protein>
    <submittedName>
        <fullName evidence="2">Uncharacterized protein</fullName>
    </submittedName>
</protein>
<feature type="transmembrane region" description="Helical" evidence="1">
    <location>
        <begin position="269"/>
        <end position="291"/>
    </location>
</feature>
<evidence type="ECO:0000313" key="3">
    <source>
        <dbReference type="Proteomes" id="UP000552241"/>
    </source>
</evidence>
<feature type="transmembrane region" description="Helical" evidence="1">
    <location>
        <begin position="108"/>
        <end position="128"/>
    </location>
</feature>
<reference evidence="2 3" key="1">
    <citation type="submission" date="2020-07" db="EMBL/GenBank/DDBJ databases">
        <title>Moheibacter lacus sp. nov., a member of the family Flavobacteriaceae isolated from freshwater lake sediment.</title>
        <authorList>
            <person name="Liu Y."/>
        </authorList>
    </citation>
    <scope>NUCLEOTIDE SEQUENCE [LARGE SCALE GENOMIC DNA]</scope>
    <source>
        <strain evidence="2 3">BDHS18</strain>
    </source>
</reference>
<gene>
    <name evidence="2" type="ORF">HU137_03920</name>
</gene>
<feature type="transmembrane region" description="Helical" evidence="1">
    <location>
        <begin position="9"/>
        <end position="26"/>
    </location>
</feature>
<keyword evidence="1" id="KW-0812">Transmembrane</keyword>
<dbReference type="Proteomes" id="UP000552241">
    <property type="component" value="Unassembled WGS sequence"/>
</dbReference>
<organism evidence="2 3">
    <name type="scientific">Moheibacter lacus</name>
    <dbReference type="NCBI Taxonomy" id="2745851"/>
    <lineage>
        <taxon>Bacteria</taxon>
        <taxon>Pseudomonadati</taxon>
        <taxon>Bacteroidota</taxon>
        <taxon>Flavobacteriia</taxon>
        <taxon>Flavobacteriales</taxon>
        <taxon>Weeksellaceae</taxon>
        <taxon>Moheibacter</taxon>
    </lineage>
</organism>
<accession>A0A838ZMT0</accession>
<proteinExistence type="predicted"/>
<comment type="caution">
    <text evidence="2">The sequence shown here is derived from an EMBL/GenBank/DDBJ whole genome shotgun (WGS) entry which is preliminary data.</text>
</comment>
<feature type="transmembrane region" description="Helical" evidence="1">
    <location>
        <begin position="303"/>
        <end position="323"/>
    </location>
</feature>
<feature type="transmembrane region" description="Helical" evidence="1">
    <location>
        <begin position="154"/>
        <end position="180"/>
    </location>
</feature>
<name>A0A838ZMT0_9FLAO</name>
<dbReference type="RefSeq" id="WP_182042492.1">
    <property type="nucleotide sequence ID" value="NZ_JACDZE010000001.1"/>
</dbReference>
<feature type="transmembrane region" description="Helical" evidence="1">
    <location>
        <begin position="77"/>
        <end position="96"/>
    </location>
</feature>
<dbReference type="EMBL" id="JACDZE010000001">
    <property type="protein sequence ID" value="MBA5628916.1"/>
    <property type="molecule type" value="Genomic_DNA"/>
</dbReference>
<keyword evidence="1" id="KW-0472">Membrane</keyword>
<sequence length="363" mass="42763">MKTKFIVKYFPYFLFLYHLGFAWVAYDYVNQNNGDAVKYWFVGSNMENLEWISFLKPGTEFIQFITFPFVKFLHLPGWAGCLLFSAFSGIGFLKLWKLAKEISFHKSNFLFFFMLFLLLPNTHFWTSLIGKEAILFWPVVHICSQLYKKEFFTWSVWISFFMIAWIRPHFAFVVFLAYLIAIIWKGRTSIRIKFLLGISGILLSIALYFLLAEITNAQIPLIQKIENLYAAHNFKLKGTAAYVPMEEYIYPYKMFTFYFRPILFERPGMLYQLIGLENLILLGFFIGILYGTIRYWKKLKCSVFQLFAVLLLILYGTMLVYGYANFGLIIRSKSLVFPVILMLGISVLQEFRCHCDSKFSFRA</sequence>
<feature type="transmembrane region" description="Helical" evidence="1">
    <location>
        <begin position="192"/>
        <end position="211"/>
    </location>
</feature>
<dbReference type="AlphaFoldDB" id="A0A838ZMT0"/>
<feature type="transmembrane region" description="Helical" evidence="1">
    <location>
        <begin position="335"/>
        <end position="353"/>
    </location>
</feature>
<evidence type="ECO:0000256" key="1">
    <source>
        <dbReference type="SAM" id="Phobius"/>
    </source>
</evidence>